<keyword evidence="6 11" id="KW-0413">Isomerase</keyword>
<dbReference type="EMBL" id="VSSQ01000127">
    <property type="protein sequence ID" value="MPL79479.1"/>
    <property type="molecule type" value="Genomic_DNA"/>
</dbReference>
<dbReference type="GO" id="GO:0005975">
    <property type="term" value="P:carbohydrate metabolic process"/>
    <property type="evidence" value="ECO:0007669"/>
    <property type="project" value="InterPro"/>
</dbReference>
<dbReference type="Gene3D" id="3.40.120.10">
    <property type="entry name" value="Alpha-D-Glucose-1,6-Bisphosphate, subunit A, domain 3"/>
    <property type="match status" value="3"/>
</dbReference>
<dbReference type="InterPro" id="IPR005846">
    <property type="entry name" value="A-D-PHexomutase_a/b/a-III"/>
</dbReference>
<dbReference type="PRINTS" id="PR00509">
    <property type="entry name" value="PGMPMM"/>
</dbReference>
<evidence type="ECO:0000256" key="2">
    <source>
        <dbReference type="ARBA" id="ARBA00010231"/>
    </source>
</evidence>
<keyword evidence="4" id="KW-0479">Metal-binding</keyword>
<dbReference type="GO" id="GO:0000287">
    <property type="term" value="F:magnesium ion binding"/>
    <property type="evidence" value="ECO:0007669"/>
    <property type="project" value="InterPro"/>
</dbReference>
<dbReference type="InterPro" id="IPR016066">
    <property type="entry name" value="A-D-PHexomutase_CS"/>
</dbReference>
<gene>
    <name evidence="11" type="primary">glmM_8</name>
    <name evidence="11" type="ORF">SDC9_25358</name>
</gene>
<dbReference type="InterPro" id="IPR005843">
    <property type="entry name" value="A-D-PHexomutase_C"/>
</dbReference>
<reference evidence="11" key="1">
    <citation type="submission" date="2019-08" db="EMBL/GenBank/DDBJ databases">
        <authorList>
            <person name="Kucharzyk K."/>
            <person name="Murdoch R.W."/>
            <person name="Higgins S."/>
            <person name="Loffler F."/>
        </authorList>
    </citation>
    <scope>NUCLEOTIDE SEQUENCE</scope>
</reference>
<dbReference type="InterPro" id="IPR005841">
    <property type="entry name" value="Alpha-D-phosphohexomutase_SF"/>
</dbReference>
<dbReference type="InterPro" id="IPR016055">
    <property type="entry name" value="A-D-PHexomutase_a/b/a-I/II/III"/>
</dbReference>
<evidence type="ECO:0000259" key="7">
    <source>
        <dbReference type="Pfam" id="PF00408"/>
    </source>
</evidence>
<dbReference type="Pfam" id="PF02879">
    <property type="entry name" value="PGM_PMM_II"/>
    <property type="match status" value="1"/>
</dbReference>
<evidence type="ECO:0000256" key="3">
    <source>
        <dbReference type="ARBA" id="ARBA00022553"/>
    </source>
</evidence>
<dbReference type="SUPFAM" id="SSF55957">
    <property type="entry name" value="Phosphoglucomutase, C-terminal domain"/>
    <property type="match status" value="1"/>
</dbReference>
<evidence type="ECO:0000313" key="11">
    <source>
        <dbReference type="EMBL" id="MPL79479.1"/>
    </source>
</evidence>
<dbReference type="PROSITE" id="PS00710">
    <property type="entry name" value="PGM_PMM"/>
    <property type="match status" value="1"/>
</dbReference>
<evidence type="ECO:0000256" key="4">
    <source>
        <dbReference type="ARBA" id="ARBA00022723"/>
    </source>
</evidence>
<dbReference type="AlphaFoldDB" id="A0A644UKV5"/>
<evidence type="ECO:0000259" key="9">
    <source>
        <dbReference type="Pfam" id="PF02879"/>
    </source>
</evidence>
<dbReference type="FunFam" id="3.40.120.10:FF:000001">
    <property type="entry name" value="Phosphoglucosamine mutase"/>
    <property type="match status" value="1"/>
</dbReference>
<evidence type="ECO:0000256" key="6">
    <source>
        <dbReference type="ARBA" id="ARBA00023235"/>
    </source>
</evidence>
<keyword evidence="3" id="KW-0597">Phosphoprotein</keyword>
<feature type="domain" description="Alpha-D-phosphohexomutase alpha/beta/alpha" evidence="8">
    <location>
        <begin position="9"/>
        <end position="137"/>
    </location>
</feature>
<dbReference type="Pfam" id="PF02880">
    <property type="entry name" value="PGM_PMM_III"/>
    <property type="match status" value="1"/>
</dbReference>
<dbReference type="CDD" id="cd03087">
    <property type="entry name" value="PGM_like1"/>
    <property type="match status" value="1"/>
</dbReference>
<dbReference type="PANTHER" id="PTHR43771">
    <property type="entry name" value="PHOSPHOMANNOMUTASE"/>
    <property type="match status" value="1"/>
</dbReference>
<dbReference type="PANTHER" id="PTHR43771:SF1">
    <property type="entry name" value="PHOSPHOMANNOMUTASE"/>
    <property type="match status" value="1"/>
</dbReference>
<dbReference type="Pfam" id="PF02878">
    <property type="entry name" value="PGM_PMM_I"/>
    <property type="match status" value="1"/>
</dbReference>
<evidence type="ECO:0000256" key="1">
    <source>
        <dbReference type="ARBA" id="ARBA00001946"/>
    </source>
</evidence>
<sequence length="458" mass="48712">MALEKREKKYFGTNGVRGVTGVDMTPVFALKVAEAFGTMLGEGKKVGIGRDTRTSGPALASAVRAGLMACGCSVVDFDIIPTPGLQYLVLHHSLDGGVMITASHNPPEYNGIKIIEADGTEMGDERTLELEELMIRNTPAVSKWNLVGGSTEEPQARKLYIDAIVDQFPKDCGKGITVVVDPGNGPAAATTPEILRRLGCCVHTINAEFNGLFPGRLPEPSPEGLTNLSAMVRAAGAAFGVAHDGDADRAIFVDENGTFMDGNITFALLASYFCEKNPGGIIVTPVSTSGIVEAVGAAYNCTTTYTVVGSIYVARTMREMIACGEKVIIGGEGNGGIIYPKHQFCRDGGMSAATMLGFVAGKTQPLSKLIAELPAFTMCQEKRKTAQAKEIVSLMRTHFADCPIDDRDGIRITKGGAWALIRPSGTEPLVRVFTESQDPAEAKCLLDEILTEIKPYLA</sequence>
<feature type="domain" description="Alpha-D-phosphohexomutase C-terminal" evidence="7">
    <location>
        <begin position="381"/>
        <end position="450"/>
    </location>
</feature>
<dbReference type="NCBIfam" id="TIGR03990">
    <property type="entry name" value="Arch_GlmM"/>
    <property type="match status" value="1"/>
</dbReference>
<dbReference type="InterPro" id="IPR024086">
    <property type="entry name" value="GlmM_arc-type"/>
</dbReference>
<feature type="domain" description="Alpha-D-phosphohexomutase alpha/beta/alpha" evidence="9">
    <location>
        <begin position="160"/>
        <end position="257"/>
    </location>
</feature>
<protein>
    <submittedName>
        <fullName evidence="11">Phosphoglucosamine mutase</fullName>
        <ecNumber evidence="11">5.4.2.10</ecNumber>
    </submittedName>
</protein>
<evidence type="ECO:0000259" key="10">
    <source>
        <dbReference type="Pfam" id="PF02880"/>
    </source>
</evidence>
<dbReference type="InterPro" id="IPR036900">
    <property type="entry name" value="A-D-PHexomutase_C_sf"/>
</dbReference>
<keyword evidence="5" id="KW-0460">Magnesium</keyword>
<dbReference type="InterPro" id="IPR005845">
    <property type="entry name" value="A-D-PHexomutase_a/b/a-II"/>
</dbReference>
<name>A0A644UKV5_9ZZZZ</name>
<comment type="similarity">
    <text evidence="2">Belongs to the phosphohexose mutase family.</text>
</comment>
<dbReference type="Pfam" id="PF00408">
    <property type="entry name" value="PGM_PMM_IV"/>
    <property type="match status" value="1"/>
</dbReference>
<accession>A0A644UKV5</accession>
<comment type="caution">
    <text evidence="11">The sequence shown here is derived from an EMBL/GenBank/DDBJ whole genome shotgun (WGS) entry which is preliminary data.</text>
</comment>
<dbReference type="Gene3D" id="3.30.310.50">
    <property type="entry name" value="Alpha-D-phosphohexomutase, C-terminal domain"/>
    <property type="match status" value="1"/>
</dbReference>
<evidence type="ECO:0000256" key="5">
    <source>
        <dbReference type="ARBA" id="ARBA00022842"/>
    </source>
</evidence>
<organism evidence="11">
    <name type="scientific">bioreactor metagenome</name>
    <dbReference type="NCBI Taxonomy" id="1076179"/>
    <lineage>
        <taxon>unclassified sequences</taxon>
        <taxon>metagenomes</taxon>
        <taxon>ecological metagenomes</taxon>
    </lineage>
</organism>
<comment type="cofactor">
    <cofactor evidence="1">
        <name>Mg(2+)</name>
        <dbReference type="ChEBI" id="CHEBI:18420"/>
    </cofactor>
</comment>
<dbReference type="GO" id="GO:0008966">
    <property type="term" value="F:phosphoglucosamine mutase activity"/>
    <property type="evidence" value="ECO:0007669"/>
    <property type="project" value="UniProtKB-EC"/>
</dbReference>
<evidence type="ECO:0000259" key="8">
    <source>
        <dbReference type="Pfam" id="PF02878"/>
    </source>
</evidence>
<proteinExistence type="inferred from homology"/>
<dbReference type="InterPro" id="IPR005844">
    <property type="entry name" value="A-D-PHexomutase_a/b/a-I"/>
</dbReference>
<dbReference type="EC" id="5.4.2.10" evidence="11"/>
<dbReference type="SUPFAM" id="SSF53738">
    <property type="entry name" value="Phosphoglucomutase, first 3 domains"/>
    <property type="match status" value="3"/>
</dbReference>
<feature type="domain" description="Alpha-D-phosphohexomutase alpha/beta/alpha" evidence="10">
    <location>
        <begin position="261"/>
        <end position="374"/>
    </location>
</feature>